<dbReference type="EMBL" id="QGKY02000094">
    <property type="protein sequence ID" value="KAF2601561.1"/>
    <property type="molecule type" value="Genomic_DNA"/>
</dbReference>
<comment type="caution">
    <text evidence="1">The sequence shown here is derived from an EMBL/GenBank/DDBJ whole genome shotgun (WGS) entry which is preliminary data.</text>
</comment>
<protein>
    <submittedName>
        <fullName evidence="1">Uncharacterized protein</fullName>
    </submittedName>
</protein>
<evidence type="ECO:0000313" key="1">
    <source>
        <dbReference type="EMBL" id="KAF2601561.1"/>
    </source>
</evidence>
<reference evidence="1" key="1">
    <citation type="submission" date="2019-12" db="EMBL/GenBank/DDBJ databases">
        <title>Genome sequencing and annotation of Brassica cretica.</title>
        <authorList>
            <person name="Studholme D.J."/>
            <person name="Sarris P.F."/>
        </authorList>
    </citation>
    <scope>NUCLEOTIDE SEQUENCE</scope>
    <source>
        <strain evidence="1">PFS-102/07</strain>
        <tissue evidence="1">Leaf</tissue>
    </source>
</reference>
<name>A0A8S9L6G1_BRACR</name>
<sequence>MAGHLAHADSLINVPSWRTLVNDKGELNVKMEDSLDPSFWSKVCLHNMAKLGEDATTMRRILESLFRYFDEGHLWSTENSIALPVLRQRTHFILSMLIKHLDHKSVLKQPSMQLSILELTTSLAENAKVEHSVAIVSAISDMTRTYLKLLISQNSSHDALIRSFQMALSLRDISLMEGGPLPPSRRRSLFTLATSMVLFSLADFTKVALQGPTLDPFLHFVEDHKLKAVNPDQLHIVAYGTQEDDASALDTLSKIAFSTEHSRGTLVYEIVKSLENMCSSEMEKMQEQLLTEFMPDDACPLGTRFLENTQTSFQADFGDVKHQNLAALFSHEDQKFGNVTETVADNNPLTVAKVPDLLTVNQILESIVETTRQMGLISFHTAADASYKEMTLHCEDLLTGKQQKISSLFNSQLRHKSSVNGSPGQHDEEIKIATFLPMINSAFHTETQCYSELQAYKLPASTPYDNFLKAAGC</sequence>
<dbReference type="PANTHER" id="PTHR46087">
    <property type="entry name" value="PUTATIVE, EXPRESSED-RELATED"/>
    <property type="match status" value="1"/>
</dbReference>
<gene>
    <name evidence="1" type="ORF">F2Q70_00024459</name>
</gene>
<organism evidence="1">
    <name type="scientific">Brassica cretica</name>
    <name type="common">Mustard</name>
    <dbReference type="NCBI Taxonomy" id="69181"/>
    <lineage>
        <taxon>Eukaryota</taxon>
        <taxon>Viridiplantae</taxon>
        <taxon>Streptophyta</taxon>
        <taxon>Embryophyta</taxon>
        <taxon>Tracheophyta</taxon>
        <taxon>Spermatophyta</taxon>
        <taxon>Magnoliopsida</taxon>
        <taxon>eudicotyledons</taxon>
        <taxon>Gunneridae</taxon>
        <taxon>Pentapetalae</taxon>
        <taxon>rosids</taxon>
        <taxon>malvids</taxon>
        <taxon>Brassicales</taxon>
        <taxon>Brassicaceae</taxon>
        <taxon>Brassiceae</taxon>
        <taxon>Brassica</taxon>
    </lineage>
</organism>
<proteinExistence type="predicted"/>
<dbReference type="PANTHER" id="PTHR46087:SF15">
    <property type="entry name" value="BNAC04G02200D PROTEIN"/>
    <property type="match status" value="1"/>
</dbReference>
<dbReference type="AlphaFoldDB" id="A0A8S9L6G1"/>
<dbReference type="InterPro" id="IPR055296">
    <property type="entry name" value="SRL2-like"/>
</dbReference>
<accession>A0A8S9L6G1</accession>